<dbReference type="InterPro" id="IPR025436">
    <property type="entry name" value="DUF4179"/>
</dbReference>
<keyword evidence="1" id="KW-1133">Transmembrane helix</keyword>
<feature type="transmembrane region" description="Helical" evidence="1">
    <location>
        <begin position="88"/>
        <end position="109"/>
    </location>
</feature>
<dbReference type="EMBL" id="JBHTLT010000047">
    <property type="protein sequence ID" value="MFD1205468.1"/>
    <property type="molecule type" value="Genomic_DNA"/>
</dbReference>
<evidence type="ECO:0000313" key="3">
    <source>
        <dbReference type="EMBL" id="MFD1205468.1"/>
    </source>
</evidence>
<feature type="domain" description="DUF4179" evidence="2">
    <location>
        <begin position="81"/>
        <end position="167"/>
    </location>
</feature>
<dbReference type="RefSeq" id="WP_381480644.1">
    <property type="nucleotide sequence ID" value="NZ_JBHTLT010000047.1"/>
</dbReference>
<comment type="caution">
    <text evidence="3">The sequence shown here is derived from an EMBL/GenBank/DDBJ whole genome shotgun (WGS) entry which is preliminary data.</text>
</comment>
<organism evidence="3 4">
    <name type="scientific">Sporosarcina contaminans</name>
    <dbReference type="NCBI Taxonomy" id="633403"/>
    <lineage>
        <taxon>Bacteria</taxon>
        <taxon>Bacillati</taxon>
        <taxon>Bacillota</taxon>
        <taxon>Bacilli</taxon>
        <taxon>Bacillales</taxon>
        <taxon>Caryophanaceae</taxon>
        <taxon>Sporosarcina</taxon>
    </lineage>
</organism>
<proteinExistence type="predicted"/>
<gene>
    <name evidence="3" type="ORF">ACFQ38_10195</name>
</gene>
<dbReference type="Proteomes" id="UP001597231">
    <property type="component" value="Unassembled WGS sequence"/>
</dbReference>
<name>A0ABW3TY71_9BACL</name>
<sequence length="529" mass="58883">MNCPTADKLSQFVDQLLPEQEMAEIKGHVQSCTSCGKVVNAFQEEQHFIKETLQTPTLPENFTDLVLDQIEPYGKAYKQRRKAPWKKVMIVAAGIVMAVGIGATVNPAFAQFIGGLFATDQVDEGLQIAAESGLTKRVDLEVEDQGLTLRVEDVIADSSRVSLSYKVLNKDGKTLDTNLNMADSNNDIMAIDQNGNVLDGLGVGTGWRKGSDYGFVQFSLRGEDNLERLTIRFNLVELNGVKGNWQLDVPVDLHENRKLTKMADLKDATSIHHGVQIDLKKLQTAPSSMELYFETAYTKEEQNKFNEAKREFEEKFGKSSVDNLIFGNSTEIKYHIENAEGKVIYSTAGDKNSDAAGMLQGEGKDLSTSGGTGWIHSFVPKNEDQLTFVLDGVYKKDLTDFSVTMKPKDIQKNPVTFDYKSSHLTVKSVKKPLFGEDKSVIIKMEGGMDSLDSDFGNWIAVDGKGRSYPTTFSGSIMDEKDKNGRHIATMDLQLHGLEEVPEELTLHLVSMRSYYPVEKQWKVPLTGEY</sequence>
<evidence type="ECO:0000313" key="4">
    <source>
        <dbReference type="Proteomes" id="UP001597231"/>
    </source>
</evidence>
<keyword evidence="1" id="KW-0472">Membrane</keyword>
<dbReference type="Gene3D" id="2.60.40.1630">
    <property type="entry name" value="bacillus anthracis domain"/>
    <property type="match status" value="1"/>
</dbReference>
<accession>A0ABW3TY71</accession>
<keyword evidence="4" id="KW-1185">Reference proteome</keyword>
<keyword evidence="1" id="KW-0812">Transmembrane</keyword>
<evidence type="ECO:0000259" key="2">
    <source>
        <dbReference type="Pfam" id="PF13786"/>
    </source>
</evidence>
<reference evidence="4" key="1">
    <citation type="journal article" date="2019" name="Int. J. Syst. Evol. Microbiol.">
        <title>The Global Catalogue of Microorganisms (GCM) 10K type strain sequencing project: providing services to taxonomists for standard genome sequencing and annotation.</title>
        <authorList>
            <consortium name="The Broad Institute Genomics Platform"/>
            <consortium name="The Broad Institute Genome Sequencing Center for Infectious Disease"/>
            <person name="Wu L."/>
            <person name="Ma J."/>
        </authorList>
    </citation>
    <scope>NUCLEOTIDE SEQUENCE [LARGE SCALE GENOMIC DNA]</scope>
    <source>
        <strain evidence="4">CCUG 53915</strain>
    </source>
</reference>
<dbReference type="Pfam" id="PF13786">
    <property type="entry name" value="DUF4179"/>
    <property type="match status" value="1"/>
</dbReference>
<protein>
    <submittedName>
        <fullName evidence="3">DUF4179 domain-containing protein</fullName>
    </submittedName>
</protein>
<evidence type="ECO:0000256" key="1">
    <source>
        <dbReference type="SAM" id="Phobius"/>
    </source>
</evidence>